<keyword evidence="1" id="KW-0808">Transferase</keyword>
<dbReference type="GO" id="GO:0008080">
    <property type="term" value="F:N-acetyltransferase activity"/>
    <property type="evidence" value="ECO:0007669"/>
    <property type="project" value="InterPro"/>
</dbReference>
<evidence type="ECO:0000313" key="2">
    <source>
        <dbReference type="EMBL" id="GMF36872.1"/>
    </source>
</evidence>
<dbReference type="Proteomes" id="UP001165121">
    <property type="component" value="Unassembled WGS sequence"/>
</dbReference>
<dbReference type="Gene3D" id="3.40.630.30">
    <property type="match status" value="1"/>
</dbReference>
<organism evidence="2 3">
    <name type="scientific">Phytophthora fragariaefolia</name>
    <dbReference type="NCBI Taxonomy" id="1490495"/>
    <lineage>
        <taxon>Eukaryota</taxon>
        <taxon>Sar</taxon>
        <taxon>Stramenopiles</taxon>
        <taxon>Oomycota</taxon>
        <taxon>Peronosporomycetes</taxon>
        <taxon>Peronosporales</taxon>
        <taxon>Peronosporaceae</taxon>
        <taxon>Phytophthora</taxon>
    </lineage>
</organism>
<proteinExistence type="predicted"/>
<evidence type="ECO:0000313" key="3">
    <source>
        <dbReference type="Proteomes" id="UP001165121"/>
    </source>
</evidence>
<dbReference type="OrthoDB" id="41532at2759"/>
<dbReference type="AlphaFoldDB" id="A0A9W6XDP9"/>
<protein>
    <submittedName>
        <fullName evidence="2">Unnamed protein product</fullName>
    </submittedName>
</protein>
<dbReference type="InterPro" id="IPR050769">
    <property type="entry name" value="NAT_camello-type"/>
</dbReference>
<comment type="caution">
    <text evidence="2">The sequence shown here is derived from an EMBL/GenBank/DDBJ whole genome shotgun (WGS) entry which is preliminary data.</text>
</comment>
<gene>
    <name evidence="2" type="ORF">Pfra01_001016900</name>
</gene>
<dbReference type="PANTHER" id="PTHR13947:SF37">
    <property type="entry name" value="LD18367P"/>
    <property type="match status" value="1"/>
</dbReference>
<evidence type="ECO:0000256" key="1">
    <source>
        <dbReference type="ARBA" id="ARBA00022679"/>
    </source>
</evidence>
<keyword evidence="3" id="KW-1185">Reference proteome</keyword>
<accession>A0A9W6XDP9</accession>
<sequence>MYPARTVKPAISIRQFRCDDLPEVAAIFEYGMMLYAKNDPVSKQRLAGYVRKSLKDDLADVEGTYMATGGNFWVTTIQDNNGVSKIVGMIGLEPKGDGKAAVRRVSVQSPDTSAWALAAN</sequence>
<dbReference type="PANTHER" id="PTHR13947">
    <property type="entry name" value="GNAT FAMILY N-ACETYLTRANSFERASE"/>
    <property type="match status" value="1"/>
</dbReference>
<name>A0A9W6XDP9_9STRA</name>
<reference evidence="2" key="1">
    <citation type="submission" date="2023-04" db="EMBL/GenBank/DDBJ databases">
        <title>Phytophthora fragariaefolia NBRC 109709.</title>
        <authorList>
            <person name="Ichikawa N."/>
            <person name="Sato H."/>
            <person name="Tonouchi N."/>
        </authorList>
    </citation>
    <scope>NUCLEOTIDE SEQUENCE</scope>
    <source>
        <strain evidence="2">NBRC 109709</strain>
    </source>
</reference>
<dbReference type="EMBL" id="BSXT01000969">
    <property type="protein sequence ID" value="GMF36872.1"/>
    <property type="molecule type" value="Genomic_DNA"/>
</dbReference>